<protein>
    <recommendedName>
        <fullName evidence="2">DNA-(apurinic or apyrimidinic site) lyase</fullName>
        <ecNumber evidence="2">4.2.99.18</ecNumber>
    </recommendedName>
</protein>
<sequence length="264" mass="29319">MPEGDTVYRAARRLDAALAGSTLISSDVRVPEFATVQLAGQLVHGVLSRGKHLLMRVGDTTIHSHLKMEGAWLIYSPGERWRRPAHEARIILNTEKAQAVGFALGVLELLPTSEEDSVVGYLGPDLLGPDWDAREALSRLEAQGDRPIGIALLDQRIMAGLGNVYRSEICFLRGILPTRPTSETPDLPAWIDLSRRTLAANRDRQERTFTGNTRPGQQKWVYGRAGKPCRRCGTTIKMEWLGDPIVSGRGSTDRQVYWCPNCQH</sequence>
<evidence type="ECO:0000256" key="6">
    <source>
        <dbReference type="ARBA" id="ARBA00022801"/>
    </source>
</evidence>
<keyword evidence="9" id="KW-0234">DNA repair</keyword>
<evidence type="ECO:0000313" key="17">
    <source>
        <dbReference type="Proteomes" id="UP000309133"/>
    </source>
</evidence>
<evidence type="ECO:0000256" key="2">
    <source>
        <dbReference type="ARBA" id="ARBA00012720"/>
    </source>
</evidence>
<dbReference type="InterPro" id="IPR044090">
    <property type="entry name" value="Nei2_N"/>
</dbReference>
<dbReference type="AlphaFoldDB" id="A0A4S4FH75"/>
<keyword evidence="8" id="KW-0238">DNA-binding</keyword>
<dbReference type="GO" id="GO:0006284">
    <property type="term" value="P:base-excision repair"/>
    <property type="evidence" value="ECO:0007669"/>
    <property type="project" value="InterPro"/>
</dbReference>
<keyword evidence="10" id="KW-0456">Lyase</keyword>
<evidence type="ECO:0000256" key="3">
    <source>
        <dbReference type="ARBA" id="ARBA00022723"/>
    </source>
</evidence>
<dbReference type="GO" id="GO:0008270">
    <property type="term" value="F:zinc ion binding"/>
    <property type="evidence" value="ECO:0007669"/>
    <property type="project" value="UniProtKB-KW"/>
</dbReference>
<keyword evidence="17" id="KW-1185">Reference proteome</keyword>
<evidence type="ECO:0000256" key="8">
    <source>
        <dbReference type="ARBA" id="ARBA00023125"/>
    </source>
</evidence>
<dbReference type="RefSeq" id="WP_136427962.1">
    <property type="nucleotide sequence ID" value="NZ_SSSM01000005.1"/>
</dbReference>
<evidence type="ECO:0000313" key="16">
    <source>
        <dbReference type="EMBL" id="THG29633.1"/>
    </source>
</evidence>
<evidence type="ECO:0000256" key="9">
    <source>
        <dbReference type="ARBA" id="ARBA00023204"/>
    </source>
</evidence>
<dbReference type="InterPro" id="IPR000214">
    <property type="entry name" value="Znf_DNA_glyclase/AP_lyase"/>
</dbReference>
<organism evidence="16 17">
    <name type="scientific">Naasia lichenicola</name>
    <dbReference type="NCBI Taxonomy" id="2565933"/>
    <lineage>
        <taxon>Bacteria</taxon>
        <taxon>Bacillati</taxon>
        <taxon>Actinomycetota</taxon>
        <taxon>Actinomycetes</taxon>
        <taxon>Micrococcales</taxon>
        <taxon>Microbacteriaceae</taxon>
        <taxon>Naasia</taxon>
    </lineage>
</organism>
<dbReference type="Gene3D" id="1.10.8.50">
    <property type="match status" value="1"/>
</dbReference>
<dbReference type="PANTHER" id="PTHR42697">
    <property type="entry name" value="ENDONUCLEASE 8"/>
    <property type="match status" value="1"/>
</dbReference>
<keyword evidence="6" id="KW-0378">Hydrolase</keyword>
<evidence type="ECO:0000259" key="14">
    <source>
        <dbReference type="PROSITE" id="PS51066"/>
    </source>
</evidence>
<name>A0A4S4FH75_9MICO</name>
<dbReference type="EC" id="4.2.99.18" evidence="2"/>
<evidence type="ECO:0000256" key="11">
    <source>
        <dbReference type="ARBA" id="ARBA00023268"/>
    </source>
</evidence>
<feature type="domain" description="FPG-type" evidence="14">
    <location>
        <begin position="220"/>
        <end position="264"/>
    </location>
</feature>
<dbReference type="PANTHER" id="PTHR42697:SF1">
    <property type="entry name" value="ENDONUCLEASE 8"/>
    <property type="match status" value="1"/>
</dbReference>
<dbReference type="Gene3D" id="3.20.190.10">
    <property type="entry name" value="MutM-like, N-terminal"/>
    <property type="match status" value="1"/>
</dbReference>
<proteinExistence type="inferred from homology"/>
<dbReference type="GO" id="GO:0003684">
    <property type="term" value="F:damaged DNA binding"/>
    <property type="evidence" value="ECO:0007669"/>
    <property type="project" value="InterPro"/>
</dbReference>
<evidence type="ECO:0000259" key="15">
    <source>
        <dbReference type="PROSITE" id="PS51068"/>
    </source>
</evidence>
<dbReference type="GO" id="GO:0140078">
    <property type="term" value="F:class I DNA-(apurinic or apyrimidinic site) endonuclease activity"/>
    <property type="evidence" value="ECO:0007669"/>
    <property type="project" value="UniProtKB-EC"/>
</dbReference>
<evidence type="ECO:0000256" key="4">
    <source>
        <dbReference type="ARBA" id="ARBA00022763"/>
    </source>
</evidence>
<evidence type="ECO:0000256" key="10">
    <source>
        <dbReference type="ARBA" id="ARBA00023239"/>
    </source>
</evidence>
<dbReference type="Pfam" id="PF01149">
    <property type="entry name" value="Fapy_DNA_glyco"/>
    <property type="match status" value="1"/>
</dbReference>
<dbReference type="SMART" id="SM01232">
    <property type="entry name" value="H2TH"/>
    <property type="match status" value="1"/>
</dbReference>
<dbReference type="SUPFAM" id="SSF81624">
    <property type="entry name" value="N-terminal domain of MutM-like DNA repair proteins"/>
    <property type="match status" value="1"/>
</dbReference>
<dbReference type="SUPFAM" id="SSF57716">
    <property type="entry name" value="Glucocorticoid receptor-like (DNA-binding domain)"/>
    <property type="match status" value="1"/>
</dbReference>
<keyword evidence="3" id="KW-0479">Metal-binding</keyword>
<dbReference type="PROSITE" id="PS51066">
    <property type="entry name" value="ZF_FPG_2"/>
    <property type="match status" value="1"/>
</dbReference>
<dbReference type="InterPro" id="IPR035937">
    <property type="entry name" value="FPG_N"/>
</dbReference>
<keyword evidence="4" id="KW-0227">DNA damage</keyword>
<dbReference type="OrthoDB" id="9800855at2"/>
<evidence type="ECO:0000256" key="7">
    <source>
        <dbReference type="ARBA" id="ARBA00022833"/>
    </source>
</evidence>
<keyword evidence="7" id="KW-0862">Zinc</keyword>
<dbReference type="EMBL" id="SSSM01000005">
    <property type="protein sequence ID" value="THG29633.1"/>
    <property type="molecule type" value="Genomic_DNA"/>
</dbReference>
<reference evidence="16 17" key="1">
    <citation type="submission" date="2019-04" db="EMBL/GenBank/DDBJ databases">
        <authorList>
            <person name="Jiang L."/>
        </authorList>
    </citation>
    <scope>NUCLEOTIDE SEQUENCE [LARGE SCALE GENOMIC DNA]</scope>
    <source>
        <strain evidence="16 17">YIM 131853</strain>
    </source>
</reference>
<evidence type="ECO:0000256" key="13">
    <source>
        <dbReference type="PROSITE-ProRule" id="PRU00391"/>
    </source>
</evidence>
<keyword evidence="12" id="KW-0326">Glycosidase</keyword>
<dbReference type="Proteomes" id="UP000309133">
    <property type="component" value="Unassembled WGS sequence"/>
</dbReference>
<dbReference type="SMART" id="SM00898">
    <property type="entry name" value="Fapy_DNA_glyco"/>
    <property type="match status" value="1"/>
</dbReference>
<dbReference type="InterPro" id="IPR015886">
    <property type="entry name" value="H2TH_FPG"/>
</dbReference>
<dbReference type="InterPro" id="IPR010979">
    <property type="entry name" value="Ribosomal_uS13-like_H2TH"/>
</dbReference>
<evidence type="ECO:0000256" key="5">
    <source>
        <dbReference type="ARBA" id="ARBA00022771"/>
    </source>
</evidence>
<dbReference type="Pfam" id="PF06831">
    <property type="entry name" value="H2TH"/>
    <property type="match status" value="1"/>
</dbReference>
<feature type="domain" description="Formamidopyrimidine-DNA glycosylase catalytic" evidence="15">
    <location>
        <begin position="2"/>
        <end position="128"/>
    </location>
</feature>
<evidence type="ECO:0000256" key="1">
    <source>
        <dbReference type="ARBA" id="ARBA00009409"/>
    </source>
</evidence>
<dbReference type="GO" id="GO:0000703">
    <property type="term" value="F:oxidized pyrimidine nucleobase lesion DNA N-glycosylase activity"/>
    <property type="evidence" value="ECO:0007669"/>
    <property type="project" value="TreeGrafter"/>
</dbReference>
<accession>A0A4S4FH75</accession>
<evidence type="ECO:0000256" key="12">
    <source>
        <dbReference type="ARBA" id="ARBA00023295"/>
    </source>
</evidence>
<comment type="similarity">
    <text evidence="1">Belongs to the FPG family.</text>
</comment>
<keyword evidence="5 13" id="KW-0863">Zinc-finger</keyword>
<dbReference type="PROSITE" id="PS51068">
    <property type="entry name" value="FPG_CAT"/>
    <property type="match status" value="1"/>
</dbReference>
<comment type="caution">
    <text evidence="16">The sequence shown here is derived from an EMBL/GenBank/DDBJ whole genome shotgun (WGS) entry which is preliminary data.</text>
</comment>
<gene>
    <name evidence="16" type="ORF">E6C64_13240</name>
</gene>
<dbReference type="SUPFAM" id="SSF46946">
    <property type="entry name" value="S13-like H2TH domain"/>
    <property type="match status" value="1"/>
</dbReference>
<keyword evidence="11" id="KW-0511">Multifunctional enzyme</keyword>
<dbReference type="CDD" id="cd08971">
    <property type="entry name" value="AcNei2_N"/>
    <property type="match status" value="1"/>
</dbReference>
<dbReference type="InterPro" id="IPR012319">
    <property type="entry name" value="FPG_cat"/>
</dbReference>